<proteinExistence type="predicted"/>
<dbReference type="InterPro" id="IPR000157">
    <property type="entry name" value="TIR_dom"/>
</dbReference>
<dbReference type="AlphaFoldDB" id="A0A917CV04"/>
<evidence type="ECO:0000256" key="1">
    <source>
        <dbReference type="SAM" id="Coils"/>
    </source>
</evidence>
<comment type="caution">
    <text evidence="4">The sequence shown here is derived from an EMBL/GenBank/DDBJ whole genome shotgun (WGS) entry which is preliminary data.</text>
</comment>
<reference evidence="4" key="2">
    <citation type="submission" date="2020-09" db="EMBL/GenBank/DDBJ databases">
        <authorList>
            <person name="Sun Q."/>
            <person name="Zhou Y."/>
        </authorList>
    </citation>
    <scope>NUCLEOTIDE SEQUENCE</scope>
    <source>
        <strain evidence="4">CGMCC 1.12181</strain>
    </source>
</reference>
<feature type="domain" description="SEFIR" evidence="3">
    <location>
        <begin position="10"/>
        <end position="142"/>
    </location>
</feature>
<evidence type="ECO:0008006" key="6">
    <source>
        <dbReference type="Google" id="ProtNLM"/>
    </source>
</evidence>
<evidence type="ECO:0000259" key="3">
    <source>
        <dbReference type="PROSITE" id="PS51534"/>
    </source>
</evidence>
<evidence type="ECO:0000313" key="4">
    <source>
        <dbReference type="EMBL" id="GGF99116.1"/>
    </source>
</evidence>
<feature type="domain" description="TIR" evidence="2">
    <location>
        <begin position="9"/>
        <end position="137"/>
    </location>
</feature>
<reference evidence="4" key="1">
    <citation type="journal article" date="2014" name="Int. J. Syst. Evol. Microbiol.">
        <title>Complete genome sequence of Corynebacterium casei LMG S-19264T (=DSM 44701T), isolated from a smear-ripened cheese.</title>
        <authorList>
            <consortium name="US DOE Joint Genome Institute (JGI-PGF)"/>
            <person name="Walter F."/>
            <person name="Albersmeier A."/>
            <person name="Kalinowski J."/>
            <person name="Ruckert C."/>
        </authorList>
    </citation>
    <scope>NUCLEOTIDE SEQUENCE</scope>
    <source>
        <strain evidence="4">CGMCC 1.12181</strain>
    </source>
</reference>
<feature type="coiled-coil region" evidence="1">
    <location>
        <begin position="276"/>
        <end position="314"/>
    </location>
</feature>
<dbReference type="InterPro" id="IPR013568">
    <property type="entry name" value="SEFIR_dom"/>
</dbReference>
<dbReference type="SUPFAM" id="SSF52200">
    <property type="entry name" value="Toll/Interleukin receptor TIR domain"/>
    <property type="match status" value="1"/>
</dbReference>
<protein>
    <recommendedName>
        <fullName evidence="6">SEFIR domain-containing protein</fullName>
    </recommendedName>
</protein>
<gene>
    <name evidence="4" type="ORF">GCM10011365_20530</name>
</gene>
<dbReference type="GO" id="GO:0007165">
    <property type="term" value="P:signal transduction"/>
    <property type="evidence" value="ECO:0007669"/>
    <property type="project" value="InterPro"/>
</dbReference>
<name>A0A917CV04_9GAMM</name>
<dbReference type="Proteomes" id="UP000605253">
    <property type="component" value="Unassembled WGS sequence"/>
</dbReference>
<sequence length="318" mass="36444">MPIKTKRMSNPKTFISYAWESDEAKEWVKNLATELRNDGIDARLDQWEVVPGDQMPHFMEKSVRENDFVLIICTPKYKSKSENRIGGVGYEGDIMTAEVLETSNHRKFIPILKSGTKETSIPSWLLGKYYVDLSNQTHFDNNYSDLTTTLLNARERAPELGTVTTKTNATVSSEKVIKTVPKDEPVKIKGIVIDEISQPRNDGTAGSALYKIPFELNRTPSSEWRELFVNAWNRPPRFTSMHRPGIASAYGNQVILDGTTIEEVEKHHKDTLKLAVEVANKQISEINLRKQQQAERERIERERHQKNIDDISKRINFD</sequence>
<keyword evidence="5" id="KW-1185">Reference proteome</keyword>
<dbReference type="PROSITE" id="PS50104">
    <property type="entry name" value="TIR"/>
    <property type="match status" value="1"/>
</dbReference>
<accession>A0A917CV04</accession>
<dbReference type="InterPro" id="IPR035897">
    <property type="entry name" value="Toll_tir_struct_dom_sf"/>
</dbReference>
<dbReference type="EMBL" id="BMEO01000009">
    <property type="protein sequence ID" value="GGF99116.1"/>
    <property type="molecule type" value="Genomic_DNA"/>
</dbReference>
<organism evidence="4 5">
    <name type="scientific">Marinicella pacifica</name>
    <dbReference type="NCBI Taxonomy" id="1171543"/>
    <lineage>
        <taxon>Bacteria</taxon>
        <taxon>Pseudomonadati</taxon>
        <taxon>Pseudomonadota</taxon>
        <taxon>Gammaproteobacteria</taxon>
        <taxon>Lysobacterales</taxon>
        <taxon>Marinicellaceae</taxon>
        <taxon>Marinicella</taxon>
    </lineage>
</organism>
<evidence type="ECO:0000313" key="5">
    <source>
        <dbReference type="Proteomes" id="UP000605253"/>
    </source>
</evidence>
<keyword evidence="1" id="KW-0175">Coiled coil</keyword>
<dbReference type="PROSITE" id="PS51534">
    <property type="entry name" value="SEFIR"/>
    <property type="match status" value="1"/>
</dbReference>
<dbReference type="Gene3D" id="3.40.50.10140">
    <property type="entry name" value="Toll/interleukin-1 receptor homology (TIR) domain"/>
    <property type="match status" value="1"/>
</dbReference>
<dbReference type="Pfam" id="PF13676">
    <property type="entry name" value="TIR_2"/>
    <property type="match status" value="1"/>
</dbReference>
<evidence type="ECO:0000259" key="2">
    <source>
        <dbReference type="PROSITE" id="PS50104"/>
    </source>
</evidence>